<proteinExistence type="predicted"/>
<reference evidence="1" key="3">
    <citation type="submission" date="2023-05" db="EMBL/GenBank/DDBJ databases">
        <authorList>
            <person name="Smith C.H."/>
        </authorList>
    </citation>
    <scope>NUCLEOTIDE SEQUENCE</scope>
    <source>
        <strain evidence="1">CHS0354</strain>
        <tissue evidence="1">Mantle</tissue>
    </source>
</reference>
<dbReference type="Proteomes" id="UP001195483">
    <property type="component" value="Unassembled WGS sequence"/>
</dbReference>
<accession>A0AAE0TDU8</accession>
<evidence type="ECO:0000313" key="2">
    <source>
        <dbReference type="Proteomes" id="UP001195483"/>
    </source>
</evidence>
<gene>
    <name evidence="1" type="ORF">CHS0354_034107</name>
</gene>
<keyword evidence="2" id="KW-1185">Reference proteome</keyword>
<dbReference type="AlphaFoldDB" id="A0AAE0TDU8"/>
<name>A0AAE0TDU8_9BIVA</name>
<comment type="caution">
    <text evidence="1">The sequence shown here is derived from an EMBL/GenBank/DDBJ whole genome shotgun (WGS) entry which is preliminary data.</text>
</comment>
<dbReference type="EMBL" id="JAEAOA010001995">
    <property type="protein sequence ID" value="KAK3608149.1"/>
    <property type="molecule type" value="Genomic_DNA"/>
</dbReference>
<protein>
    <submittedName>
        <fullName evidence="1">Uncharacterized protein</fullName>
    </submittedName>
</protein>
<reference evidence="1" key="2">
    <citation type="journal article" date="2021" name="Genome Biol. Evol.">
        <title>Developing a high-quality reference genome for a parasitic bivalve with doubly uniparental inheritance (Bivalvia: Unionida).</title>
        <authorList>
            <person name="Smith C.H."/>
        </authorList>
    </citation>
    <scope>NUCLEOTIDE SEQUENCE</scope>
    <source>
        <strain evidence="1">CHS0354</strain>
        <tissue evidence="1">Mantle</tissue>
    </source>
</reference>
<evidence type="ECO:0000313" key="1">
    <source>
        <dbReference type="EMBL" id="KAK3608149.1"/>
    </source>
</evidence>
<reference evidence="1" key="1">
    <citation type="journal article" date="2021" name="Genome Biol. Evol.">
        <title>A High-Quality Reference Genome for a Parasitic Bivalve with Doubly Uniparental Inheritance (Bivalvia: Unionida).</title>
        <authorList>
            <person name="Smith C.H."/>
        </authorList>
    </citation>
    <scope>NUCLEOTIDE SEQUENCE</scope>
    <source>
        <strain evidence="1">CHS0354</strain>
    </source>
</reference>
<organism evidence="1 2">
    <name type="scientific">Potamilus streckersoni</name>
    <dbReference type="NCBI Taxonomy" id="2493646"/>
    <lineage>
        <taxon>Eukaryota</taxon>
        <taxon>Metazoa</taxon>
        <taxon>Spiralia</taxon>
        <taxon>Lophotrochozoa</taxon>
        <taxon>Mollusca</taxon>
        <taxon>Bivalvia</taxon>
        <taxon>Autobranchia</taxon>
        <taxon>Heteroconchia</taxon>
        <taxon>Palaeoheterodonta</taxon>
        <taxon>Unionida</taxon>
        <taxon>Unionoidea</taxon>
        <taxon>Unionidae</taxon>
        <taxon>Ambleminae</taxon>
        <taxon>Lampsilini</taxon>
        <taxon>Potamilus</taxon>
    </lineage>
</organism>
<sequence>MPHYMFNLQKLYLPQMDPHYQSQGIQFASLCPAFSATNMLTEAIHGDAGGRQTILYPDMAKANVEKLGICR</sequence>